<keyword evidence="8" id="KW-1185">Reference proteome</keyword>
<dbReference type="PANTHER" id="PTHR10414:SF71">
    <property type="entry name" value="FI05338P"/>
    <property type="match status" value="1"/>
</dbReference>
<sequence length="431" mass="49319">MGGGEVWQISLVDQVMTELSPPAAPQEEGASSWTSLCWGLSGRMAGYPYLTSAHLRGFDRYKYRAVDTSPLSIYVIQPAWDFMVSLCPQWVAPNLITITGWLFILSNFLLLSYYDWDVTATTGSGTSLVRSPIPRWVWFYCSVGHYLGYALDGIDGKQARRTKSSTPVGELFDHGLDSWAAILLPVCLASVFGRWHISASDDFWPCVSVLGAFYVSHWEKYVTGVMYLPWLYDIMQLACGFCYLATGIWGTGLWQYELLPGLLIQQLLVWVLELAFIGSFPMSLWNIYCHYSNRTDPHPRRLSLLQALLPWSAFVVMTMLFWVWHQFSLTDIVEKEPRIFYFVLGIVFSNISCRLIISQMSDQPCQLLNPLFLPLLLSLSLSFLYQHIELNILWTYFFISLTAHLHYGVSVVQQLCSHFNIYCFSLQKKPQ</sequence>
<keyword evidence="6" id="KW-1133">Transmembrane helix</keyword>
<comment type="similarity">
    <text evidence="2 5">Belongs to the CDP-alcohol phosphatidyltransferase class-I family.</text>
</comment>
<dbReference type="InterPro" id="IPR014472">
    <property type="entry name" value="CHOPT"/>
</dbReference>
<feature type="transmembrane region" description="Helical" evidence="6">
    <location>
        <begin position="394"/>
        <end position="412"/>
    </location>
</feature>
<accession>A0AA35XHB4</accession>
<dbReference type="GO" id="GO:0006646">
    <property type="term" value="P:phosphatidylethanolamine biosynthetic process"/>
    <property type="evidence" value="ECO:0007669"/>
    <property type="project" value="TreeGrafter"/>
</dbReference>
<dbReference type="Gene3D" id="1.20.120.1760">
    <property type="match status" value="1"/>
</dbReference>
<evidence type="ECO:0000256" key="1">
    <source>
        <dbReference type="ARBA" id="ARBA00004370"/>
    </source>
</evidence>
<evidence type="ECO:0000256" key="2">
    <source>
        <dbReference type="ARBA" id="ARBA00010441"/>
    </source>
</evidence>
<evidence type="ECO:0000256" key="6">
    <source>
        <dbReference type="SAM" id="Phobius"/>
    </source>
</evidence>
<comment type="caution">
    <text evidence="7">The sequence shown here is derived from an EMBL/GenBank/DDBJ whole genome shotgun (WGS) entry which is preliminary data.</text>
</comment>
<dbReference type="InterPro" id="IPR000462">
    <property type="entry name" value="CDP-OH_P_trans"/>
</dbReference>
<dbReference type="InterPro" id="IPR048254">
    <property type="entry name" value="CDP_ALCOHOL_P_TRANSF_CS"/>
</dbReference>
<protein>
    <submittedName>
        <fullName evidence="7">Ethanolaminephosphotransferase 1</fullName>
    </submittedName>
</protein>
<proteinExistence type="inferred from homology"/>
<organism evidence="7 8">
    <name type="scientific">Geodia barretti</name>
    <name type="common">Barrett's horny sponge</name>
    <dbReference type="NCBI Taxonomy" id="519541"/>
    <lineage>
        <taxon>Eukaryota</taxon>
        <taxon>Metazoa</taxon>
        <taxon>Porifera</taxon>
        <taxon>Demospongiae</taxon>
        <taxon>Heteroscleromorpha</taxon>
        <taxon>Tetractinellida</taxon>
        <taxon>Astrophorina</taxon>
        <taxon>Geodiidae</taxon>
        <taxon>Geodia</taxon>
    </lineage>
</organism>
<dbReference type="GO" id="GO:0005789">
    <property type="term" value="C:endoplasmic reticulum membrane"/>
    <property type="evidence" value="ECO:0007669"/>
    <property type="project" value="TreeGrafter"/>
</dbReference>
<dbReference type="InterPro" id="IPR043130">
    <property type="entry name" value="CDP-OH_PTrfase_TM_dom"/>
</dbReference>
<evidence type="ECO:0000313" key="7">
    <source>
        <dbReference type="EMBL" id="CAI8057459.1"/>
    </source>
</evidence>
<dbReference type="Proteomes" id="UP001174909">
    <property type="component" value="Unassembled WGS sequence"/>
</dbReference>
<dbReference type="PANTHER" id="PTHR10414">
    <property type="entry name" value="ETHANOLAMINEPHOSPHOTRANSFERASE"/>
    <property type="match status" value="1"/>
</dbReference>
<evidence type="ECO:0000256" key="5">
    <source>
        <dbReference type="RuleBase" id="RU003750"/>
    </source>
</evidence>
<dbReference type="PIRSF" id="PIRSF015665">
    <property type="entry name" value="CHOPT"/>
    <property type="match status" value="1"/>
</dbReference>
<dbReference type="GO" id="GO:0005794">
    <property type="term" value="C:Golgi apparatus"/>
    <property type="evidence" value="ECO:0007669"/>
    <property type="project" value="TreeGrafter"/>
</dbReference>
<gene>
    <name evidence="7" type="ORF">GBAR_LOCUS31328</name>
</gene>
<reference evidence="7" key="1">
    <citation type="submission" date="2023-03" db="EMBL/GenBank/DDBJ databases">
        <authorList>
            <person name="Steffen K."/>
            <person name="Cardenas P."/>
        </authorList>
    </citation>
    <scope>NUCLEOTIDE SEQUENCE</scope>
</reference>
<comment type="subcellular location">
    <subcellularLocation>
        <location evidence="1">Membrane</location>
    </subcellularLocation>
</comment>
<keyword evidence="3 5" id="KW-0808">Transferase</keyword>
<evidence type="ECO:0000256" key="3">
    <source>
        <dbReference type="ARBA" id="ARBA00022679"/>
    </source>
</evidence>
<dbReference type="Pfam" id="PF01066">
    <property type="entry name" value="CDP-OH_P_transf"/>
    <property type="match status" value="1"/>
</dbReference>
<dbReference type="EMBL" id="CASHTH010004448">
    <property type="protein sequence ID" value="CAI8057459.1"/>
    <property type="molecule type" value="Genomic_DNA"/>
</dbReference>
<evidence type="ECO:0000313" key="8">
    <source>
        <dbReference type="Proteomes" id="UP001174909"/>
    </source>
</evidence>
<keyword evidence="4 6" id="KW-0472">Membrane</keyword>
<feature type="transmembrane region" description="Helical" evidence="6">
    <location>
        <begin position="339"/>
        <end position="357"/>
    </location>
</feature>
<feature type="transmembrane region" description="Helical" evidence="6">
    <location>
        <begin position="267"/>
        <end position="288"/>
    </location>
</feature>
<feature type="transmembrane region" description="Helical" evidence="6">
    <location>
        <begin position="369"/>
        <end position="388"/>
    </location>
</feature>
<dbReference type="PROSITE" id="PS00379">
    <property type="entry name" value="CDP_ALCOHOL_P_TRANSF"/>
    <property type="match status" value="1"/>
</dbReference>
<keyword evidence="6" id="KW-0812">Transmembrane</keyword>
<name>A0AA35XHB4_GEOBA</name>
<dbReference type="AlphaFoldDB" id="A0AA35XHB4"/>
<evidence type="ECO:0000256" key="4">
    <source>
        <dbReference type="ARBA" id="ARBA00023136"/>
    </source>
</evidence>
<feature type="transmembrane region" description="Helical" evidence="6">
    <location>
        <begin position="95"/>
        <end position="116"/>
    </location>
</feature>
<feature type="transmembrane region" description="Helical" evidence="6">
    <location>
        <begin position="308"/>
        <end position="327"/>
    </location>
</feature>
<dbReference type="GO" id="GO:0004307">
    <property type="term" value="F:ethanolaminephosphotransferase activity"/>
    <property type="evidence" value="ECO:0007669"/>
    <property type="project" value="TreeGrafter"/>
</dbReference>
<feature type="transmembrane region" description="Helical" evidence="6">
    <location>
        <begin position="230"/>
        <end position="255"/>
    </location>
</feature>